<dbReference type="Pfam" id="PF04205">
    <property type="entry name" value="FMN_bind"/>
    <property type="match status" value="2"/>
</dbReference>
<proteinExistence type="predicted"/>
<evidence type="ECO:0000313" key="5">
    <source>
        <dbReference type="Proteomes" id="UP000050828"/>
    </source>
</evidence>
<sequence length="324" mass="35510">MKVDTNYMIIYEKGGKIMKLSKALASLSVVAMSAMVLAACGNSNNAKDSSSKEAKSSSVKESSSKKATAKKQVAGGELKDGTYNLEEKNYENNYRVKMSMTVAGGKVTKTTYDYVDKDGKSKQDDKTYNEKMKKVSKTNPKEYIPKLNKEFTDKGADVSSIEVVSGATHSSNSFKNYAQQLVQAAQAGNTETIEIDNGAKMQDGTYKLEEKNYSHDYRTVFTMVVKDGKITESKFDNINKDGKSKADDAAYNKQMKKIAKTDPKEYIAKLNSEFVKAQEPGKVDVVSGATESSHSFVNYAEQLVNAAQKGNTATITVDNIVYGE</sequence>
<dbReference type="Gene3D" id="3.90.1010.20">
    <property type="match status" value="2"/>
</dbReference>
<feature type="domain" description="FMN-binding" evidence="3">
    <location>
        <begin position="90"/>
        <end position="185"/>
    </location>
</feature>
<name>A0AAJ0LDK4_LATCU</name>
<dbReference type="EMBL" id="AZDL01000097">
    <property type="protein sequence ID" value="KRK87791.1"/>
    <property type="molecule type" value="Genomic_DNA"/>
</dbReference>
<dbReference type="SMART" id="SM00900">
    <property type="entry name" value="FMN_bind"/>
    <property type="match status" value="2"/>
</dbReference>
<keyword evidence="2" id="KW-0732">Signal</keyword>
<feature type="signal peptide" evidence="2">
    <location>
        <begin position="1"/>
        <end position="38"/>
    </location>
</feature>
<evidence type="ECO:0000256" key="1">
    <source>
        <dbReference type="SAM" id="MobiDB-lite"/>
    </source>
</evidence>
<organism evidence="4 5">
    <name type="scientific">Latilactobacillus curvatus JCM 1096 = DSM 20019</name>
    <dbReference type="NCBI Taxonomy" id="1293592"/>
    <lineage>
        <taxon>Bacteria</taxon>
        <taxon>Bacillati</taxon>
        <taxon>Bacillota</taxon>
        <taxon>Bacilli</taxon>
        <taxon>Lactobacillales</taxon>
        <taxon>Lactobacillaceae</taxon>
        <taxon>Latilactobacillus</taxon>
    </lineage>
</organism>
<gene>
    <name evidence="4" type="ORF">FC08_GL001804</name>
</gene>
<dbReference type="InterPro" id="IPR007329">
    <property type="entry name" value="FMN-bd"/>
</dbReference>
<accession>A0AAJ0LDK4</accession>
<feature type="region of interest" description="Disordered" evidence="1">
    <location>
        <begin position="43"/>
        <end position="73"/>
    </location>
</feature>
<dbReference type="Proteomes" id="UP000050828">
    <property type="component" value="Unassembled WGS sequence"/>
</dbReference>
<evidence type="ECO:0000256" key="2">
    <source>
        <dbReference type="SAM" id="SignalP"/>
    </source>
</evidence>
<reference evidence="4 5" key="1">
    <citation type="journal article" date="2015" name="Genome Announc.">
        <title>Expanding the biotechnology potential of lactobacilli through comparative genomics of 213 strains and associated genera.</title>
        <authorList>
            <person name="Sun Z."/>
            <person name="Harris H.M."/>
            <person name="McCann A."/>
            <person name="Guo C."/>
            <person name="Argimon S."/>
            <person name="Zhang W."/>
            <person name="Yang X."/>
            <person name="Jeffery I.B."/>
            <person name="Cooney J.C."/>
            <person name="Kagawa T.F."/>
            <person name="Liu W."/>
            <person name="Song Y."/>
            <person name="Salvetti E."/>
            <person name="Wrobel A."/>
            <person name="Rasinkangas P."/>
            <person name="Parkhill J."/>
            <person name="Rea M.C."/>
            <person name="O'Sullivan O."/>
            <person name="Ritari J."/>
            <person name="Douillard F.P."/>
            <person name="Paul Ross R."/>
            <person name="Yang R."/>
            <person name="Briner A.E."/>
            <person name="Felis G.E."/>
            <person name="de Vos W.M."/>
            <person name="Barrangou R."/>
            <person name="Klaenhammer T.R."/>
            <person name="Caufield P.W."/>
            <person name="Cui Y."/>
            <person name="Zhang H."/>
            <person name="O'Toole P.W."/>
        </authorList>
    </citation>
    <scope>NUCLEOTIDE SEQUENCE [LARGE SCALE GENOMIC DNA]</scope>
    <source>
        <strain evidence="4 5">DSM 20019</strain>
    </source>
</reference>
<dbReference type="AlphaFoldDB" id="A0AAJ0LDK4"/>
<dbReference type="NCBIfam" id="NF041941">
    <property type="entry name" value="lipo_FMN_PplA"/>
    <property type="match status" value="1"/>
</dbReference>
<protein>
    <submittedName>
        <fullName evidence="4">FMN-binding domain protein</fullName>
    </submittedName>
</protein>
<feature type="chain" id="PRO_5042536638" evidence="2">
    <location>
        <begin position="39"/>
        <end position="324"/>
    </location>
</feature>
<dbReference type="GO" id="GO:0010181">
    <property type="term" value="F:FMN binding"/>
    <property type="evidence" value="ECO:0007669"/>
    <property type="project" value="InterPro"/>
</dbReference>
<dbReference type="GO" id="GO:0016020">
    <property type="term" value="C:membrane"/>
    <property type="evidence" value="ECO:0007669"/>
    <property type="project" value="InterPro"/>
</dbReference>
<feature type="domain" description="FMN-binding" evidence="3">
    <location>
        <begin position="216"/>
        <end position="307"/>
    </location>
</feature>
<comment type="caution">
    <text evidence="4">The sequence shown here is derived from an EMBL/GenBank/DDBJ whole genome shotgun (WGS) entry which is preliminary data.</text>
</comment>
<dbReference type="InterPro" id="IPR049652">
    <property type="entry name" value="PplA-like"/>
</dbReference>
<evidence type="ECO:0000259" key="3">
    <source>
        <dbReference type="SMART" id="SM00900"/>
    </source>
</evidence>
<evidence type="ECO:0000313" key="4">
    <source>
        <dbReference type="EMBL" id="KRK87791.1"/>
    </source>
</evidence>